<comment type="caution">
    <text evidence="1">The sequence shown here is derived from an EMBL/GenBank/DDBJ whole genome shotgun (WGS) entry which is preliminary data.</text>
</comment>
<dbReference type="Gene3D" id="3.30.70.1290">
    <property type="entry name" value="Transposase IS200-like"/>
    <property type="match status" value="1"/>
</dbReference>
<reference evidence="1 2" key="1">
    <citation type="journal article" date="2016" name="Nat. Commun.">
        <title>Thousands of microbial genomes shed light on interconnected biogeochemical processes in an aquifer system.</title>
        <authorList>
            <person name="Anantharaman K."/>
            <person name="Brown C.T."/>
            <person name="Hug L.A."/>
            <person name="Sharon I."/>
            <person name="Castelle C.J."/>
            <person name="Probst A.J."/>
            <person name="Thomas B.C."/>
            <person name="Singh A."/>
            <person name="Wilkins M.J."/>
            <person name="Karaoz U."/>
            <person name="Brodie E.L."/>
            <person name="Williams K.H."/>
            <person name="Hubbard S.S."/>
            <person name="Banfield J.F."/>
        </authorList>
    </citation>
    <scope>NUCLEOTIDE SEQUENCE [LARGE SCALE GENOMIC DNA]</scope>
</reference>
<dbReference type="Proteomes" id="UP000177096">
    <property type="component" value="Unassembled WGS sequence"/>
</dbReference>
<sequence>MHKLCMGYSKYFNAKYHRSGALFQGKFKAIHIDTDEYLLYLSAYVNLNDKAHKHHGNSRSSWKEYMDINVNGLCKKDIVLDHFKSRIEYAKFAKDALKSIVERKLLLKNLESDPSPLTPSVNIRL</sequence>
<evidence type="ECO:0008006" key="3">
    <source>
        <dbReference type="Google" id="ProtNLM"/>
    </source>
</evidence>
<dbReference type="PANTHER" id="PTHR34322">
    <property type="entry name" value="TRANSPOSASE, Y1_TNP DOMAIN-CONTAINING"/>
    <property type="match status" value="1"/>
</dbReference>
<evidence type="ECO:0000313" key="1">
    <source>
        <dbReference type="EMBL" id="OHB08974.1"/>
    </source>
</evidence>
<evidence type="ECO:0000313" key="2">
    <source>
        <dbReference type="Proteomes" id="UP000177096"/>
    </source>
</evidence>
<organism evidence="1 2">
    <name type="scientific">Candidatus Zambryskibacteria bacterium RIFCSPLOWO2_02_FULL_39_14</name>
    <dbReference type="NCBI Taxonomy" id="1802769"/>
    <lineage>
        <taxon>Bacteria</taxon>
        <taxon>Candidatus Zambryskiibacteriota</taxon>
    </lineage>
</organism>
<gene>
    <name evidence="1" type="ORF">A3I86_01210</name>
</gene>
<dbReference type="GO" id="GO:0004803">
    <property type="term" value="F:transposase activity"/>
    <property type="evidence" value="ECO:0007669"/>
    <property type="project" value="InterPro"/>
</dbReference>
<dbReference type="InterPro" id="IPR036515">
    <property type="entry name" value="Transposase_17_sf"/>
</dbReference>
<dbReference type="GO" id="GO:0006313">
    <property type="term" value="P:DNA transposition"/>
    <property type="evidence" value="ECO:0007669"/>
    <property type="project" value="InterPro"/>
</dbReference>
<dbReference type="GO" id="GO:0003677">
    <property type="term" value="F:DNA binding"/>
    <property type="evidence" value="ECO:0007669"/>
    <property type="project" value="InterPro"/>
</dbReference>
<protein>
    <recommendedName>
        <fullName evidence="3">Transposase</fullName>
    </recommendedName>
</protein>
<name>A0A1G2UHS9_9BACT</name>
<proteinExistence type="predicted"/>
<dbReference type="EMBL" id="MHWM01000014">
    <property type="protein sequence ID" value="OHB08974.1"/>
    <property type="molecule type" value="Genomic_DNA"/>
</dbReference>
<dbReference type="PANTHER" id="PTHR34322:SF2">
    <property type="entry name" value="TRANSPOSASE IS200-LIKE DOMAIN-CONTAINING PROTEIN"/>
    <property type="match status" value="1"/>
</dbReference>
<accession>A0A1G2UHS9</accession>
<dbReference type="AlphaFoldDB" id="A0A1G2UHS9"/>